<name>A0A9W9BCN6_9HYPO</name>
<keyword evidence="2" id="KW-1133">Transmembrane helix</keyword>
<dbReference type="PANTHER" id="PTHR35394">
    <property type="entry name" value="DUF3176 DOMAIN-CONTAINING PROTEIN"/>
    <property type="match status" value="1"/>
</dbReference>
<evidence type="ECO:0000313" key="4">
    <source>
        <dbReference type="Proteomes" id="UP001140511"/>
    </source>
</evidence>
<keyword evidence="4" id="KW-1185">Reference proteome</keyword>
<feature type="transmembrane region" description="Helical" evidence="2">
    <location>
        <begin position="64"/>
        <end position="85"/>
    </location>
</feature>
<dbReference type="PANTHER" id="PTHR35394:SF5">
    <property type="entry name" value="DUF3176 DOMAIN-CONTAINING PROTEIN"/>
    <property type="match status" value="1"/>
</dbReference>
<keyword evidence="2" id="KW-0472">Membrane</keyword>
<feature type="compositionally biased region" description="Basic and acidic residues" evidence="1">
    <location>
        <begin position="20"/>
        <end position="47"/>
    </location>
</feature>
<feature type="compositionally biased region" description="Acidic residues" evidence="1">
    <location>
        <begin position="684"/>
        <end position="703"/>
    </location>
</feature>
<evidence type="ECO:0000256" key="2">
    <source>
        <dbReference type="SAM" id="Phobius"/>
    </source>
</evidence>
<dbReference type="InterPro" id="IPR021514">
    <property type="entry name" value="DUF3176"/>
</dbReference>
<evidence type="ECO:0000313" key="3">
    <source>
        <dbReference type="EMBL" id="KAJ4860695.1"/>
    </source>
</evidence>
<feature type="transmembrane region" description="Helical" evidence="2">
    <location>
        <begin position="105"/>
        <end position="125"/>
    </location>
</feature>
<dbReference type="AlphaFoldDB" id="A0A9W9BCN6"/>
<gene>
    <name evidence="3" type="ORF">T069G_05683</name>
</gene>
<evidence type="ECO:0000256" key="1">
    <source>
        <dbReference type="SAM" id="MobiDB-lite"/>
    </source>
</evidence>
<feature type="region of interest" description="Disordered" evidence="1">
    <location>
        <begin position="674"/>
        <end position="720"/>
    </location>
</feature>
<dbReference type="EMBL" id="JAOPEN010000003">
    <property type="protein sequence ID" value="KAJ4860695.1"/>
    <property type="molecule type" value="Genomic_DNA"/>
</dbReference>
<organism evidence="3 4">
    <name type="scientific">Trichoderma breve</name>
    <dbReference type="NCBI Taxonomy" id="2034170"/>
    <lineage>
        <taxon>Eukaryota</taxon>
        <taxon>Fungi</taxon>
        <taxon>Dikarya</taxon>
        <taxon>Ascomycota</taxon>
        <taxon>Pezizomycotina</taxon>
        <taxon>Sordariomycetes</taxon>
        <taxon>Hypocreomycetidae</taxon>
        <taxon>Hypocreales</taxon>
        <taxon>Hypocreaceae</taxon>
        <taxon>Trichoderma</taxon>
    </lineage>
</organism>
<proteinExistence type="predicted"/>
<sequence>MSSHDFDQISHQPSSSSSLIREHEKQAEIHASRLSEPESEREKVRATNEKKSIKAHSLSTFSRWWPELLSCIFAIGVFLGLILGLRPYQGKVLSSWPLMITINTFVAICTLLIKISLALIVSNGIGQLKWVWYRKPRPLWDLQQYDSASRGVVGSLGLLWTHRNGRRLVPVLGAILTIILTLVDPFGQALVQLEDCTVVDPSVRSTIATAHHANLLDPDPANVHTLNGGAMGPMMIGMLNESLIPPVAFDCPTGNCTYPNPYHSSGFCSKCKDVSDQVVKTNESTWYWKAANITLSVNTGSQYVGGNSGVLKLVAENIPSVSPVASVQIMASQLTQCKDNSTTPWRCRTYGAAVCEINPCVISYTGQVEIGTLKEEILDTSEVWSSGDENDNKFMGSVDVSCTNTTERNALHHAGFHIGPDTQWLAYNVSYYRQNNSYIVVNDSIVRPECLYMIDEQQLGAMSALLYNDAFINTDVSTLVSPAGYFLYGEIQWQAIWNRGVLEFADVQRAFDGLVKGMTTFARSNPIDSSEGGIGDSFWNGTSYRNTTCIRIQWQWISYLATASFGVIVFFIGAIIMTRATLEVNGQDYKTSILPLMFHGIAFRDPEASFKDLWFMDEMAAEADKLCSNAQAKSTEAELVMRQVIVDECNKSRSRRSSVDDGFEVLGVVEEYDGDVSDRVNSELSEENEEDDITEEDDAEADAETQAGVNEAEDFGFDEA</sequence>
<feature type="transmembrane region" description="Helical" evidence="2">
    <location>
        <begin position="556"/>
        <end position="577"/>
    </location>
</feature>
<dbReference type="Pfam" id="PF11374">
    <property type="entry name" value="DUF3176"/>
    <property type="match status" value="1"/>
</dbReference>
<feature type="region of interest" description="Disordered" evidence="1">
    <location>
        <begin position="1"/>
        <end position="47"/>
    </location>
</feature>
<protein>
    <submittedName>
        <fullName evidence="3">Uncharacterized protein</fullName>
    </submittedName>
</protein>
<feature type="compositionally biased region" description="Acidic residues" evidence="1">
    <location>
        <begin position="711"/>
        <end position="720"/>
    </location>
</feature>
<dbReference type="Proteomes" id="UP001140511">
    <property type="component" value="Unassembled WGS sequence"/>
</dbReference>
<accession>A0A9W9BCN6</accession>
<keyword evidence="2" id="KW-0812">Transmembrane</keyword>
<dbReference type="RefSeq" id="XP_056029751.1">
    <property type="nucleotide sequence ID" value="XM_056172893.1"/>
</dbReference>
<reference evidence="3" key="1">
    <citation type="submission" date="2022-09" db="EMBL/GenBank/DDBJ databases">
        <title>Chromosome-level assembly of Trichoderma breve T069, a fungus used in development of biopesticide product.</title>
        <authorList>
            <person name="Lin R."/>
            <person name="Liu T."/>
        </authorList>
    </citation>
    <scope>NUCLEOTIDE SEQUENCE</scope>
    <source>
        <strain evidence="3">T069</strain>
    </source>
</reference>
<dbReference type="GeneID" id="80867581"/>
<comment type="caution">
    <text evidence="3">The sequence shown here is derived from an EMBL/GenBank/DDBJ whole genome shotgun (WGS) entry which is preliminary data.</text>
</comment>